<dbReference type="EMBL" id="BOPZ01000002">
    <property type="protein sequence ID" value="GIM27558.1"/>
    <property type="molecule type" value="Genomic_DNA"/>
</dbReference>
<dbReference type="Proteomes" id="UP000679179">
    <property type="component" value="Unassembled WGS sequence"/>
</dbReference>
<protein>
    <recommendedName>
        <fullName evidence="3">Lipoprotein</fullName>
    </recommendedName>
</protein>
<name>A0A919VKF1_9CLOT</name>
<dbReference type="AlphaFoldDB" id="A0A919VKF1"/>
<evidence type="ECO:0000313" key="1">
    <source>
        <dbReference type="EMBL" id="GIM27558.1"/>
    </source>
</evidence>
<organism evidence="1 2">
    <name type="scientific">Clostridium polyendosporum</name>
    <dbReference type="NCBI Taxonomy" id="69208"/>
    <lineage>
        <taxon>Bacteria</taxon>
        <taxon>Bacillati</taxon>
        <taxon>Bacillota</taxon>
        <taxon>Clostridia</taxon>
        <taxon>Eubacteriales</taxon>
        <taxon>Clostridiaceae</taxon>
        <taxon>Clostridium</taxon>
    </lineage>
</organism>
<reference evidence="1" key="1">
    <citation type="submission" date="2021-03" db="EMBL/GenBank/DDBJ databases">
        <title>Taxonomic study of Clostridium polyendosporum from meadow-gley soil under rice.</title>
        <authorList>
            <person name="Kobayashi H."/>
            <person name="Tanizawa Y."/>
            <person name="Yagura M."/>
        </authorList>
    </citation>
    <scope>NUCLEOTIDE SEQUENCE</scope>
    <source>
        <strain evidence="1">JCM 30710</strain>
    </source>
</reference>
<proteinExistence type="predicted"/>
<comment type="caution">
    <text evidence="1">The sequence shown here is derived from an EMBL/GenBank/DDBJ whole genome shotgun (WGS) entry which is preliminary data.</text>
</comment>
<evidence type="ECO:0000313" key="2">
    <source>
        <dbReference type="Proteomes" id="UP000679179"/>
    </source>
</evidence>
<keyword evidence="2" id="KW-1185">Reference proteome</keyword>
<evidence type="ECO:0008006" key="3">
    <source>
        <dbReference type="Google" id="ProtNLM"/>
    </source>
</evidence>
<dbReference type="RefSeq" id="WP_212902321.1">
    <property type="nucleotide sequence ID" value="NZ_BOPZ01000002.1"/>
</dbReference>
<accession>A0A919VKF1</accession>
<sequence length="132" mass="15263">MKKIPISELLIFILIVSLISCFGETKGRVNKIDLEKVNNAEIVRITPNGRSSVTTTKKESLESIVRFINSLELKSTKKIIDEPKADHKYEIIMLGKERHYINFYGKFIKYNGTWYEIKENIDVKLNSLINSL</sequence>
<gene>
    <name evidence="1" type="ORF">CPJCM30710_02240</name>
</gene>
<dbReference type="PROSITE" id="PS51257">
    <property type="entry name" value="PROKAR_LIPOPROTEIN"/>
    <property type="match status" value="1"/>
</dbReference>